<dbReference type="SMART" id="SM00332">
    <property type="entry name" value="PP2Cc"/>
    <property type="match status" value="1"/>
</dbReference>
<evidence type="ECO:0000259" key="2">
    <source>
        <dbReference type="PROSITE" id="PS51746"/>
    </source>
</evidence>
<gene>
    <name evidence="3" type="ORF">UFOPK1581_00471</name>
</gene>
<dbReference type="PANTHER" id="PTHR47992">
    <property type="entry name" value="PROTEIN PHOSPHATASE"/>
    <property type="match status" value="1"/>
</dbReference>
<dbReference type="GO" id="GO:0004722">
    <property type="term" value="F:protein serine/threonine phosphatase activity"/>
    <property type="evidence" value="ECO:0007669"/>
    <property type="project" value="InterPro"/>
</dbReference>
<dbReference type="SMART" id="SM00331">
    <property type="entry name" value="PP2C_SIG"/>
    <property type="match status" value="1"/>
</dbReference>
<accession>A0A6J6CW95</accession>
<dbReference type="PROSITE" id="PS51746">
    <property type="entry name" value="PPM_2"/>
    <property type="match status" value="1"/>
</dbReference>
<dbReference type="InterPro" id="IPR015655">
    <property type="entry name" value="PP2C"/>
</dbReference>
<organism evidence="3">
    <name type="scientific">freshwater metagenome</name>
    <dbReference type="NCBI Taxonomy" id="449393"/>
    <lineage>
        <taxon>unclassified sequences</taxon>
        <taxon>metagenomes</taxon>
        <taxon>ecological metagenomes</taxon>
    </lineage>
</organism>
<dbReference type="InterPro" id="IPR036457">
    <property type="entry name" value="PPM-type-like_dom_sf"/>
</dbReference>
<proteinExistence type="predicted"/>
<keyword evidence="1" id="KW-0812">Transmembrane</keyword>
<evidence type="ECO:0000256" key="1">
    <source>
        <dbReference type="SAM" id="Phobius"/>
    </source>
</evidence>
<sequence>MAIKTVSFAASDIGRVRSSNQDSGYAGVNLFFVADGMGGHAGGDIASAIASQHIALADEPLGTSAEAEQKLIDYIYQAKQKIDASVKQHPAITGMGTTLSALMVTGTKVTIAHIGDSRIYLARDGVVKQITSDHTFVQRLVDTGRITEEEALTHPRRSVLMRVLGDIEQFPEVDIDTYETKPGDRWMACSDGLSGVVPSQLMENILLSKVDAKEACELLVGEALEFGAPDNVTVVLVDVVDAAEEVDFSPGRNLVGSAANEVVIEQRKGMQVLRLLNPLTLLELLQKPEDPVSFAPESEELLEKILKETKGRVRARRFRQIATYLLLIAIAGYGISLAIDYTQTRYFVGIEDGYVVIYKGIKEELGPFKFSSVYEVTDVSVDSLTDFQREALERSITAESPEEAQTIVSQLGGE</sequence>
<dbReference type="Pfam" id="PF13672">
    <property type="entry name" value="PP2C_2"/>
    <property type="match status" value="1"/>
</dbReference>
<feature type="domain" description="PPM-type phosphatase" evidence="2">
    <location>
        <begin position="6"/>
        <end position="239"/>
    </location>
</feature>
<dbReference type="InterPro" id="IPR001932">
    <property type="entry name" value="PPM-type_phosphatase-like_dom"/>
</dbReference>
<evidence type="ECO:0000313" key="3">
    <source>
        <dbReference type="EMBL" id="CAB4555900.1"/>
    </source>
</evidence>
<dbReference type="CDD" id="cd00143">
    <property type="entry name" value="PP2Cc"/>
    <property type="match status" value="1"/>
</dbReference>
<dbReference type="SUPFAM" id="SSF81606">
    <property type="entry name" value="PP2C-like"/>
    <property type="match status" value="1"/>
</dbReference>
<keyword evidence="1" id="KW-0472">Membrane</keyword>
<dbReference type="Gene3D" id="3.60.40.10">
    <property type="entry name" value="PPM-type phosphatase domain"/>
    <property type="match status" value="1"/>
</dbReference>
<keyword evidence="1" id="KW-1133">Transmembrane helix</keyword>
<dbReference type="AlphaFoldDB" id="A0A6J6CW95"/>
<protein>
    <submittedName>
        <fullName evidence="3">Unannotated protein</fullName>
    </submittedName>
</protein>
<reference evidence="3" key="1">
    <citation type="submission" date="2020-05" db="EMBL/GenBank/DDBJ databases">
        <authorList>
            <person name="Chiriac C."/>
            <person name="Salcher M."/>
            <person name="Ghai R."/>
            <person name="Kavagutti S V."/>
        </authorList>
    </citation>
    <scope>NUCLEOTIDE SEQUENCE</scope>
</reference>
<feature type="transmembrane region" description="Helical" evidence="1">
    <location>
        <begin position="321"/>
        <end position="339"/>
    </location>
</feature>
<name>A0A6J6CW95_9ZZZZ</name>
<dbReference type="EMBL" id="CAEZTB010000063">
    <property type="protein sequence ID" value="CAB4555900.1"/>
    <property type="molecule type" value="Genomic_DNA"/>
</dbReference>